<evidence type="ECO:0000256" key="3">
    <source>
        <dbReference type="ARBA" id="ARBA00023163"/>
    </source>
</evidence>
<dbReference type="GO" id="GO:0003677">
    <property type="term" value="F:DNA binding"/>
    <property type="evidence" value="ECO:0007669"/>
    <property type="project" value="UniProtKB-KW"/>
</dbReference>
<sequence>MQSTLHAYEIVYTILKEQILNSQLEYGSQLPSVRQLAQQHRVGTKTIKTVLKLLQRDGLIRTRERQRAVVIYQAPFLKKENASVRSIVRKRTAILDIYRTMELLMPEILAFCAKSVSVYELPSYEKAVKWIKRPRLTGSWQLCSNIIHDVLLSSGNFLISSFYASLEIYAEVPFLAEYQRLITGYTPYTELHHADWLLDCLQSDSYTVQRSFAAHYRAVLQTAEKSFDLLTALHPDVRDDRESAFNWNAGWGWDSLYKKIGRDLVEKIGTGIYSPGTLLPSQSSLGKEYQVSLSTIRKALKVLQSLGFIETINGRGSVVLSHEKWRIHQRSRHPNHRQDTFMFLCGLQLITFLIRPAAALVFDRQDTALEQELQDRFARSPKSCLKEWMDCLLPRVPLYPLKVILGEVTDILNWGYFYSFYTSTSPSMQKLNKLGEHAFLSLQKGDREGCLRDLHEGYMYLFQTIHSSCIQRGESGAGLLKVPQKL</sequence>
<dbReference type="STRING" id="1122155.SAMN02745158_02849"/>
<dbReference type="InterPro" id="IPR000524">
    <property type="entry name" value="Tscrpt_reg_HTH_GntR"/>
</dbReference>
<dbReference type="AlphaFoldDB" id="A0A1M4ZQZ0"/>
<reference evidence="5 6" key="1">
    <citation type="submission" date="2016-11" db="EMBL/GenBank/DDBJ databases">
        <authorList>
            <person name="Jaros S."/>
            <person name="Januszkiewicz K."/>
            <person name="Wedrychowicz H."/>
        </authorList>
    </citation>
    <scope>NUCLEOTIDE SEQUENCE [LARGE SCALE GENOMIC DNA]</scope>
    <source>
        <strain evidence="5 6">DSM 17459</strain>
    </source>
</reference>
<dbReference type="Proteomes" id="UP000184245">
    <property type="component" value="Unassembled WGS sequence"/>
</dbReference>
<dbReference type="SUPFAM" id="SSF46785">
    <property type="entry name" value="Winged helix' DNA-binding domain"/>
    <property type="match status" value="2"/>
</dbReference>
<dbReference type="Pfam" id="PF00392">
    <property type="entry name" value="GntR"/>
    <property type="match status" value="2"/>
</dbReference>
<dbReference type="PANTHER" id="PTHR44846">
    <property type="entry name" value="MANNOSYL-D-GLYCERATE TRANSPORT/METABOLISM SYSTEM REPRESSOR MNGR-RELATED"/>
    <property type="match status" value="1"/>
</dbReference>
<keyword evidence="2 5" id="KW-0238">DNA-binding</keyword>
<dbReference type="CDD" id="cd07377">
    <property type="entry name" value="WHTH_GntR"/>
    <property type="match status" value="2"/>
</dbReference>
<dbReference type="PROSITE" id="PS50949">
    <property type="entry name" value="HTH_GNTR"/>
    <property type="match status" value="2"/>
</dbReference>
<evidence type="ECO:0000313" key="5">
    <source>
        <dbReference type="EMBL" id="SHF19966.1"/>
    </source>
</evidence>
<dbReference type="RefSeq" id="WP_072852899.1">
    <property type="nucleotide sequence ID" value="NZ_FQVI01000016.1"/>
</dbReference>
<dbReference type="PANTHER" id="PTHR44846:SF17">
    <property type="entry name" value="GNTR-FAMILY TRANSCRIPTIONAL REGULATOR"/>
    <property type="match status" value="1"/>
</dbReference>
<accession>A0A1M4ZQZ0</accession>
<dbReference type="GO" id="GO:0003700">
    <property type="term" value="F:DNA-binding transcription factor activity"/>
    <property type="evidence" value="ECO:0007669"/>
    <property type="project" value="InterPro"/>
</dbReference>
<dbReference type="SMART" id="SM00345">
    <property type="entry name" value="HTH_GNTR"/>
    <property type="match status" value="2"/>
</dbReference>
<dbReference type="InterPro" id="IPR036388">
    <property type="entry name" value="WH-like_DNA-bd_sf"/>
</dbReference>
<dbReference type="OrthoDB" id="1972820at2"/>
<keyword evidence="3" id="KW-0804">Transcription</keyword>
<protein>
    <submittedName>
        <fullName evidence="5">DNA-binding transcriptional regulator, FadR family</fullName>
    </submittedName>
</protein>
<dbReference type="InterPro" id="IPR036390">
    <property type="entry name" value="WH_DNA-bd_sf"/>
</dbReference>
<evidence type="ECO:0000313" key="6">
    <source>
        <dbReference type="Proteomes" id="UP000184245"/>
    </source>
</evidence>
<dbReference type="GO" id="GO:0045892">
    <property type="term" value="P:negative regulation of DNA-templated transcription"/>
    <property type="evidence" value="ECO:0007669"/>
    <property type="project" value="TreeGrafter"/>
</dbReference>
<dbReference type="Gene3D" id="1.10.10.10">
    <property type="entry name" value="Winged helix-like DNA-binding domain superfamily/Winged helix DNA-binding domain"/>
    <property type="match status" value="2"/>
</dbReference>
<evidence type="ECO:0000256" key="1">
    <source>
        <dbReference type="ARBA" id="ARBA00023015"/>
    </source>
</evidence>
<keyword evidence="1" id="KW-0805">Transcription regulation</keyword>
<organism evidence="5 6">
    <name type="scientific">Lactonifactor longoviformis DSM 17459</name>
    <dbReference type="NCBI Taxonomy" id="1122155"/>
    <lineage>
        <taxon>Bacteria</taxon>
        <taxon>Bacillati</taxon>
        <taxon>Bacillota</taxon>
        <taxon>Clostridia</taxon>
        <taxon>Eubacteriales</taxon>
        <taxon>Clostridiaceae</taxon>
        <taxon>Lactonifactor</taxon>
    </lineage>
</organism>
<feature type="domain" description="HTH gntR-type" evidence="4">
    <location>
        <begin position="254"/>
        <end position="322"/>
    </location>
</feature>
<evidence type="ECO:0000256" key="2">
    <source>
        <dbReference type="ARBA" id="ARBA00023125"/>
    </source>
</evidence>
<feature type="domain" description="HTH gntR-type" evidence="4">
    <location>
        <begin position="5"/>
        <end position="74"/>
    </location>
</feature>
<proteinExistence type="predicted"/>
<dbReference type="EMBL" id="FQVI01000016">
    <property type="protein sequence ID" value="SHF19966.1"/>
    <property type="molecule type" value="Genomic_DNA"/>
</dbReference>
<keyword evidence="6" id="KW-1185">Reference proteome</keyword>
<dbReference type="InterPro" id="IPR050679">
    <property type="entry name" value="Bact_HTH_transcr_reg"/>
</dbReference>
<name>A0A1M4ZQZ0_9CLOT</name>
<gene>
    <name evidence="5" type="ORF">SAMN02745158_02849</name>
</gene>
<evidence type="ECO:0000259" key="4">
    <source>
        <dbReference type="PROSITE" id="PS50949"/>
    </source>
</evidence>